<sequence>MMIDPISLLSAIRAVLFDMDGVIYVGHRPLPGVQELLDYLDATGRRWMLVTNNAALTSQQFSEKVAAMGLRVPPERILGSAEATASWLRHQVEKGWPEGKVIVNGQDGLRTALTAAGFELTSDPFEATYAVSGANFKLTYEDLANVTLAIRNGARFIGTNSDRTYPTERGQVPGAGAVLALFTAATDQEPIVIGKPNAPMFEEAMRRLGVTAEETMMVGDRYETDIVGALKLGMLTVGVLTGVDTRATFEAQSVPPHLIVEGLPELLAHFQLADQQQTIQAVRSSQ</sequence>
<keyword evidence="4" id="KW-0460">Magnesium</keyword>
<reference evidence="5 6" key="1">
    <citation type="submission" date="2012-02" db="EMBL/GenBank/DDBJ databases">
        <title>Complete genome sequence of Caldilinea aerophila DSM 14535 (= NBRC 102666).</title>
        <authorList>
            <person name="Oguchi A."/>
            <person name="Hosoyama A."/>
            <person name="Sekine M."/>
            <person name="Fukai R."/>
            <person name="Kato Y."/>
            <person name="Nakamura S."/>
            <person name="Hanada S."/>
            <person name="Yamazaki S."/>
            <person name="Fujita N."/>
        </authorList>
    </citation>
    <scope>NUCLEOTIDE SEQUENCE [LARGE SCALE GENOMIC DNA]</scope>
    <source>
        <strain evidence="6">DSM 14535 / JCM 11387 / NBRC 104270 / STL-6-O1</strain>
    </source>
</reference>
<feature type="active site" description="Proton donor" evidence="2">
    <location>
        <position position="20"/>
    </location>
</feature>
<feature type="binding site" evidence="3">
    <location>
        <position position="195"/>
    </location>
    <ligand>
        <name>substrate</name>
    </ligand>
</feature>
<keyword evidence="4" id="KW-0479">Metal-binding</keyword>
<evidence type="ECO:0000256" key="4">
    <source>
        <dbReference type="PIRSR" id="PIRSR000915-3"/>
    </source>
</evidence>
<evidence type="ECO:0000256" key="2">
    <source>
        <dbReference type="PIRSR" id="PIRSR000915-1"/>
    </source>
</evidence>
<feature type="binding site" evidence="4">
    <location>
        <position position="220"/>
    </location>
    <ligand>
        <name>Mg(2+)</name>
        <dbReference type="ChEBI" id="CHEBI:18420"/>
    </ligand>
</feature>
<name>I0I4E8_CALAS</name>
<dbReference type="eggNOG" id="COG0647">
    <property type="taxonomic scope" value="Bacteria"/>
</dbReference>
<dbReference type="InterPro" id="IPR036412">
    <property type="entry name" value="HAD-like_sf"/>
</dbReference>
<dbReference type="GO" id="GO:0046872">
    <property type="term" value="F:metal ion binding"/>
    <property type="evidence" value="ECO:0007669"/>
    <property type="project" value="UniProtKB-KW"/>
</dbReference>
<comment type="cofactor">
    <cofactor evidence="4">
        <name>Mg(2+)</name>
        <dbReference type="ChEBI" id="CHEBI:18420"/>
    </cofactor>
    <text evidence="4">Divalent metal ions. Mg(2+) is the most effective.</text>
</comment>
<dbReference type="SUPFAM" id="SSF56784">
    <property type="entry name" value="HAD-like"/>
    <property type="match status" value="1"/>
</dbReference>
<dbReference type="PIRSF" id="PIRSF000915">
    <property type="entry name" value="PGP-type_phosphatase"/>
    <property type="match status" value="1"/>
</dbReference>
<evidence type="ECO:0000256" key="1">
    <source>
        <dbReference type="PIRNR" id="PIRNR000915"/>
    </source>
</evidence>
<comment type="similarity">
    <text evidence="1">Belongs to the HAD-like hydrolase superfamily.</text>
</comment>
<evidence type="ECO:0000256" key="3">
    <source>
        <dbReference type="PIRSR" id="PIRSR000915-2"/>
    </source>
</evidence>
<accession>I0I4E8</accession>
<feature type="binding site" evidence="4">
    <location>
        <position position="20"/>
    </location>
    <ligand>
        <name>Mg(2+)</name>
        <dbReference type="ChEBI" id="CHEBI:18420"/>
    </ligand>
</feature>
<dbReference type="STRING" id="926550.CLDAP_20960"/>
<dbReference type="PANTHER" id="PTHR19288">
    <property type="entry name" value="4-NITROPHENYLPHOSPHATASE-RELATED"/>
    <property type="match status" value="1"/>
</dbReference>
<dbReference type="NCBIfam" id="TIGR01460">
    <property type="entry name" value="HAD-SF-IIA"/>
    <property type="match status" value="1"/>
</dbReference>
<keyword evidence="6" id="KW-1185">Reference proteome</keyword>
<dbReference type="GO" id="GO:0005737">
    <property type="term" value="C:cytoplasm"/>
    <property type="evidence" value="ECO:0007669"/>
    <property type="project" value="TreeGrafter"/>
</dbReference>
<dbReference type="OrthoDB" id="9810449at2"/>
<dbReference type="EMBL" id="AP012337">
    <property type="protein sequence ID" value="BAM00136.1"/>
    <property type="molecule type" value="Genomic_DNA"/>
</dbReference>
<feature type="active site" description="Nucleophile" evidence="2">
    <location>
        <position position="18"/>
    </location>
</feature>
<proteinExistence type="inferred from homology"/>
<dbReference type="PANTHER" id="PTHR19288:SF95">
    <property type="entry name" value="D-GLYCEROL 3-PHOSPHATE PHOSPHATASE"/>
    <property type="match status" value="1"/>
</dbReference>
<feature type="binding site" evidence="4">
    <location>
        <position position="18"/>
    </location>
    <ligand>
        <name>Mg(2+)</name>
        <dbReference type="ChEBI" id="CHEBI:18420"/>
    </ligand>
</feature>
<dbReference type="NCBIfam" id="TIGR01549">
    <property type="entry name" value="HAD-SF-IA-v1"/>
    <property type="match status" value="1"/>
</dbReference>
<dbReference type="InterPro" id="IPR006357">
    <property type="entry name" value="HAD-SF_hydro_IIA"/>
</dbReference>
<dbReference type="Proteomes" id="UP000007880">
    <property type="component" value="Chromosome"/>
</dbReference>
<gene>
    <name evidence="5" type="ordered locus">CLDAP_20960</name>
</gene>
<evidence type="ECO:0000313" key="6">
    <source>
        <dbReference type="Proteomes" id="UP000007880"/>
    </source>
</evidence>
<organism evidence="5 6">
    <name type="scientific">Caldilinea aerophila (strain DSM 14535 / JCM 11387 / NBRC 104270 / STL-6-O1)</name>
    <dbReference type="NCBI Taxonomy" id="926550"/>
    <lineage>
        <taxon>Bacteria</taxon>
        <taxon>Bacillati</taxon>
        <taxon>Chloroflexota</taxon>
        <taxon>Caldilineae</taxon>
        <taxon>Caldilineales</taxon>
        <taxon>Caldilineaceae</taxon>
        <taxon>Caldilinea</taxon>
    </lineage>
</organism>
<dbReference type="Pfam" id="PF13344">
    <property type="entry name" value="Hydrolase_6"/>
    <property type="match status" value="1"/>
</dbReference>
<dbReference type="InterPro" id="IPR006439">
    <property type="entry name" value="HAD-SF_hydro_IA"/>
</dbReference>
<protein>
    <submittedName>
        <fullName evidence="5">Putative phosphatase</fullName>
    </submittedName>
</protein>
<dbReference type="Gene3D" id="3.40.50.1000">
    <property type="entry name" value="HAD superfamily/HAD-like"/>
    <property type="match status" value="2"/>
</dbReference>
<dbReference type="AlphaFoldDB" id="I0I4E8"/>
<dbReference type="KEGG" id="cap:CLDAP_20960"/>
<dbReference type="RefSeq" id="WP_014433370.1">
    <property type="nucleotide sequence ID" value="NC_017079.1"/>
</dbReference>
<evidence type="ECO:0000313" key="5">
    <source>
        <dbReference type="EMBL" id="BAM00136.1"/>
    </source>
</evidence>
<dbReference type="HOGENOM" id="CLU_043473_1_2_0"/>
<dbReference type="InterPro" id="IPR023214">
    <property type="entry name" value="HAD_sf"/>
</dbReference>
<dbReference type="GO" id="GO:0016791">
    <property type="term" value="F:phosphatase activity"/>
    <property type="evidence" value="ECO:0007669"/>
    <property type="project" value="TreeGrafter"/>
</dbReference>
<dbReference type="Pfam" id="PF13242">
    <property type="entry name" value="Hydrolase_like"/>
    <property type="match status" value="1"/>
</dbReference>